<dbReference type="AlphaFoldDB" id="A0A0W8F3V0"/>
<comment type="caution">
    <text evidence="1">The sequence shown here is derived from an EMBL/GenBank/DDBJ whole genome shotgun (WGS) entry which is preliminary data.</text>
</comment>
<dbReference type="EMBL" id="LNQE01001551">
    <property type="protein sequence ID" value="KUG15535.1"/>
    <property type="molecule type" value="Genomic_DNA"/>
</dbReference>
<name>A0A0W8F3V0_9ZZZZ</name>
<organism evidence="1">
    <name type="scientific">hydrocarbon metagenome</name>
    <dbReference type="NCBI Taxonomy" id="938273"/>
    <lineage>
        <taxon>unclassified sequences</taxon>
        <taxon>metagenomes</taxon>
        <taxon>ecological metagenomes</taxon>
    </lineage>
</organism>
<reference evidence="1" key="1">
    <citation type="journal article" date="2015" name="Proc. Natl. Acad. Sci. U.S.A.">
        <title>Networks of energetic and metabolic interactions define dynamics in microbial communities.</title>
        <authorList>
            <person name="Embree M."/>
            <person name="Liu J.K."/>
            <person name="Al-Bassam M.M."/>
            <person name="Zengler K."/>
        </authorList>
    </citation>
    <scope>NUCLEOTIDE SEQUENCE</scope>
</reference>
<accession>A0A0W8F3V0</accession>
<gene>
    <name evidence="1" type="ORF">ASZ90_014815</name>
</gene>
<proteinExistence type="predicted"/>
<protein>
    <submittedName>
        <fullName evidence="1">Uncharacterized protein</fullName>
    </submittedName>
</protein>
<evidence type="ECO:0000313" key="1">
    <source>
        <dbReference type="EMBL" id="KUG15535.1"/>
    </source>
</evidence>
<sequence length="37" mass="4209">MYQLWKQYRETGIIPVIGKAMGRPKKPVTDEESGEGD</sequence>